<accession>A0A1G6PH00</accession>
<dbReference type="SUPFAM" id="SSF52833">
    <property type="entry name" value="Thioredoxin-like"/>
    <property type="match status" value="1"/>
</dbReference>
<gene>
    <name evidence="2" type="primary">spxH</name>
    <name evidence="3" type="ORF">SAMN05421663_104124</name>
</gene>
<dbReference type="HAMAP" id="MF_02245">
    <property type="entry name" value="Adapter_SpxH"/>
    <property type="match status" value="1"/>
</dbReference>
<comment type="similarity">
    <text evidence="2">Belongs to the SpxH family.</text>
</comment>
<keyword evidence="3" id="KW-0413">Isomerase</keyword>
<dbReference type="PANTHER" id="PTHR13887">
    <property type="entry name" value="GLUTATHIONE S-TRANSFERASE KAPPA"/>
    <property type="match status" value="1"/>
</dbReference>
<dbReference type="Pfam" id="PF13743">
    <property type="entry name" value="Thioredoxin_5"/>
    <property type="match status" value="1"/>
</dbReference>
<protein>
    <recommendedName>
        <fullName evidence="2">ClpXP adapter protein SpxH</fullName>
    </recommendedName>
</protein>
<dbReference type="OrthoDB" id="9813770at2"/>
<organism evidence="3 4">
    <name type="scientific">Terribacillus halophilus</name>
    <dbReference type="NCBI Taxonomy" id="361279"/>
    <lineage>
        <taxon>Bacteria</taxon>
        <taxon>Bacillati</taxon>
        <taxon>Bacillota</taxon>
        <taxon>Bacilli</taxon>
        <taxon>Bacillales</taxon>
        <taxon>Bacillaceae</taxon>
        <taxon>Terribacillus</taxon>
    </lineage>
</organism>
<dbReference type="RefSeq" id="WP_093726923.1">
    <property type="nucleotide sequence ID" value="NZ_FMZB01000004.1"/>
</dbReference>
<dbReference type="InterPro" id="IPR046404">
    <property type="entry name" value="Adapter_SpxH"/>
</dbReference>
<dbReference type="GO" id="GO:0005737">
    <property type="term" value="C:cytoplasm"/>
    <property type="evidence" value="ECO:0007669"/>
    <property type="project" value="UniProtKB-SubCell"/>
</dbReference>
<proteinExistence type="inferred from homology"/>
<keyword evidence="4" id="KW-1185">Reference proteome</keyword>
<keyword evidence="1 2" id="KW-0963">Cytoplasm</keyword>
<comment type="subunit">
    <text evidence="2">Interacts with Spx.</text>
</comment>
<dbReference type="STRING" id="361279.SAMN05421663_104124"/>
<evidence type="ECO:0000256" key="1">
    <source>
        <dbReference type="ARBA" id="ARBA00022490"/>
    </source>
</evidence>
<dbReference type="AlphaFoldDB" id="A0A1G6PH00"/>
<evidence type="ECO:0000256" key="2">
    <source>
        <dbReference type="HAMAP-Rule" id="MF_02245"/>
    </source>
</evidence>
<dbReference type="Proteomes" id="UP000198666">
    <property type="component" value="Unassembled WGS sequence"/>
</dbReference>
<dbReference type="EMBL" id="FMZB01000004">
    <property type="protein sequence ID" value="SDC79281.1"/>
    <property type="molecule type" value="Genomic_DNA"/>
</dbReference>
<sequence>MSWESSNSKQQRLEDDCGGFCGLFPSSKKPVEIYVFIDPLCEDCWSLEPFLKKLTMEYGQYFTLRPILTGDYQPLVRERSECTYPKAVLQPDNILLNNAVSFPWRTSLAIKAAELQGRKAGTRFLRTIQEALFLNKQDITADEILIECAKIANLDLEEFHEDMYSASAKKAFQCDVKLAKELEIDESPSIVFFNESEEDSGIRISGLYGYDVYVNVLHQMLQRDPQPAEKPPVEEFLSSYKFVASREISLIYDWTTAQTEKEMKKLQLKQMVERIPIKHDTFWRYNITSKAE</sequence>
<comment type="subcellular location">
    <subcellularLocation>
        <location evidence="2">Cytoplasm</location>
    </subcellularLocation>
</comment>
<evidence type="ECO:0000313" key="4">
    <source>
        <dbReference type="Proteomes" id="UP000198666"/>
    </source>
</evidence>
<dbReference type="PANTHER" id="PTHR13887:SF47">
    <property type="entry name" value="CLPXP ADAPTER PROTEIN SPXH"/>
    <property type="match status" value="1"/>
</dbReference>
<reference evidence="4" key="1">
    <citation type="submission" date="2016-10" db="EMBL/GenBank/DDBJ databases">
        <authorList>
            <person name="Varghese N."/>
            <person name="Submissions S."/>
        </authorList>
    </citation>
    <scope>NUCLEOTIDE SEQUENCE [LARGE SCALE GENOMIC DNA]</scope>
    <source>
        <strain evidence="4">DSM 21620</strain>
    </source>
</reference>
<dbReference type="Gene3D" id="3.40.30.10">
    <property type="entry name" value="Glutaredoxin"/>
    <property type="match status" value="1"/>
</dbReference>
<comment type="function">
    <text evidence="2">Adapter protein required for efficient degradation of Spx by ClpXP under non-stress conditions. Interaction with Spx stabilizes Spx and exposes the C-terminus of Spx for recognition and proteolysis by ClpXP.</text>
</comment>
<dbReference type="InterPro" id="IPR036249">
    <property type="entry name" value="Thioredoxin-like_sf"/>
</dbReference>
<dbReference type="GO" id="GO:0016853">
    <property type="term" value="F:isomerase activity"/>
    <property type="evidence" value="ECO:0007669"/>
    <property type="project" value="UniProtKB-KW"/>
</dbReference>
<dbReference type="CDD" id="cd03025">
    <property type="entry name" value="DsbA_FrnE_like"/>
    <property type="match status" value="1"/>
</dbReference>
<evidence type="ECO:0000313" key="3">
    <source>
        <dbReference type="EMBL" id="SDC79281.1"/>
    </source>
</evidence>
<name>A0A1G6PH00_9BACI</name>